<evidence type="ECO:0000256" key="10">
    <source>
        <dbReference type="ARBA" id="ARBA00022801"/>
    </source>
</evidence>
<dbReference type="GO" id="GO:0004190">
    <property type="term" value="F:aspartic-type endopeptidase activity"/>
    <property type="evidence" value="ECO:0007669"/>
    <property type="project" value="UniProtKB-KW"/>
</dbReference>
<keyword evidence="15" id="KW-0238">DNA-binding</keyword>
<accession>A0A4U5TVV9</accession>
<evidence type="ECO:0000256" key="17">
    <source>
        <dbReference type="ARBA" id="ARBA00039658"/>
    </source>
</evidence>
<dbReference type="CDD" id="cd07936">
    <property type="entry name" value="SCAN"/>
    <property type="match status" value="1"/>
</dbReference>
<dbReference type="STRING" id="240159.A0A4U5TVV9"/>
<keyword evidence="8" id="KW-0064">Aspartyl protease</keyword>
<evidence type="ECO:0000259" key="19">
    <source>
        <dbReference type="PROSITE" id="PS50804"/>
    </source>
</evidence>
<dbReference type="GO" id="GO:0003887">
    <property type="term" value="F:DNA-directed DNA polymerase activity"/>
    <property type="evidence" value="ECO:0007669"/>
    <property type="project" value="UniProtKB-KW"/>
</dbReference>
<dbReference type="FunFam" id="3.30.420.10:FF:000032">
    <property type="entry name" value="Retrovirus-related Pol polyprotein from transposon 297-like Protein"/>
    <property type="match status" value="1"/>
</dbReference>
<evidence type="ECO:0000256" key="4">
    <source>
        <dbReference type="ARBA" id="ARBA00022679"/>
    </source>
</evidence>
<keyword evidence="14" id="KW-0239">DNA-directed DNA polymerase</keyword>
<dbReference type="SUPFAM" id="SSF53098">
    <property type="entry name" value="Ribonuclease H-like"/>
    <property type="match status" value="1"/>
</dbReference>
<dbReference type="SMART" id="SM00431">
    <property type="entry name" value="SCAN"/>
    <property type="match status" value="1"/>
</dbReference>
<dbReference type="AlphaFoldDB" id="A0A4U5TVV9"/>
<evidence type="ECO:0000256" key="18">
    <source>
        <dbReference type="SAM" id="MobiDB-lite"/>
    </source>
</evidence>
<dbReference type="Pfam" id="PF02023">
    <property type="entry name" value="SCAN"/>
    <property type="match status" value="1"/>
</dbReference>
<dbReference type="GO" id="GO:0046872">
    <property type="term" value="F:metal ion binding"/>
    <property type="evidence" value="ECO:0007669"/>
    <property type="project" value="UniProtKB-KW"/>
</dbReference>
<feature type="compositionally biased region" description="Basic and acidic residues" evidence="18">
    <location>
        <begin position="26"/>
        <end position="36"/>
    </location>
</feature>
<dbReference type="PANTHER" id="PTHR37984:SF5">
    <property type="entry name" value="PROTEIN NYNRIN-LIKE"/>
    <property type="match status" value="1"/>
</dbReference>
<evidence type="ECO:0000256" key="13">
    <source>
        <dbReference type="ARBA" id="ARBA00022918"/>
    </source>
</evidence>
<dbReference type="Gene3D" id="1.10.4020.10">
    <property type="entry name" value="DNA breaking-rejoining enzymes"/>
    <property type="match status" value="1"/>
</dbReference>
<dbReference type="Pfam" id="PF00078">
    <property type="entry name" value="RVT_1"/>
    <property type="match status" value="1"/>
</dbReference>
<evidence type="ECO:0000256" key="1">
    <source>
        <dbReference type="ARBA" id="ARBA00010879"/>
    </source>
</evidence>
<evidence type="ECO:0000256" key="6">
    <source>
        <dbReference type="ARBA" id="ARBA00022722"/>
    </source>
</evidence>
<dbReference type="Gene3D" id="3.30.420.10">
    <property type="entry name" value="Ribonuclease H-like superfamily/Ribonuclease H"/>
    <property type="match status" value="1"/>
</dbReference>
<dbReference type="InterPro" id="IPR056924">
    <property type="entry name" value="SH3_Tf2-1"/>
</dbReference>
<protein>
    <recommendedName>
        <fullName evidence="17">Gypsy retrotransposon integrase-like protein 1</fullName>
        <ecNumber evidence="2">3.1.26.4</ecNumber>
    </recommendedName>
</protein>
<dbReference type="GO" id="GO:0003964">
    <property type="term" value="F:RNA-directed DNA polymerase activity"/>
    <property type="evidence" value="ECO:0007669"/>
    <property type="project" value="UniProtKB-KW"/>
</dbReference>
<keyword evidence="7" id="KW-0479">Metal-binding</keyword>
<dbReference type="GO" id="GO:0004523">
    <property type="term" value="F:RNA-DNA hybrid ribonuclease activity"/>
    <property type="evidence" value="ECO:0007669"/>
    <property type="project" value="UniProtKB-EC"/>
</dbReference>
<evidence type="ECO:0000256" key="7">
    <source>
        <dbReference type="ARBA" id="ARBA00022723"/>
    </source>
</evidence>
<feature type="domain" description="Reverse transcriptase" evidence="20">
    <location>
        <begin position="824"/>
        <end position="1002"/>
    </location>
</feature>
<dbReference type="PROSITE" id="PS50878">
    <property type="entry name" value="RT_POL"/>
    <property type="match status" value="1"/>
</dbReference>
<dbReference type="InterPro" id="IPR038269">
    <property type="entry name" value="SCAN_sf"/>
</dbReference>
<evidence type="ECO:0000256" key="5">
    <source>
        <dbReference type="ARBA" id="ARBA00022695"/>
    </source>
</evidence>
<feature type="domain" description="SCAN box" evidence="19">
    <location>
        <begin position="212"/>
        <end position="288"/>
    </location>
</feature>
<keyword evidence="5" id="KW-0548">Nucleotidyltransferase</keyword>
<evidence type="ECO:0000256" key="2">
    <source>
        <dbReference type="ARBA" id="ARBA00012180"/>
    </source>
</evidence>
<dbReference type="PROSITE" id="PS50804">
    <property type="entry name" value="SCAN_BOX"/>
    <property type="match status" value="1"/>
</dbReference>
<dbReference type="Pfam" id="PF17921">
    <property type="entry name" value="Integrase_H2C2"/>
    <property type="match status" value="1"/>
</dbReference>
<dbReference type="FunFam" id="1.10.340.70:FF:000001">
    <property type="entry name" value="Retrovirus-related Pol polyprotein from transposon gypsy-like Protein"/>
    <property type="match status" value="1"/>
</dbReference>
<dbReference type="Gene3D" id="3.30.70.270">
    <property type="match status" value="2"/>
</dbReference>
<feature type="compositionally biased region" description="Basic and acidic residues" evidence="18">
    <location>
        <begin position="1"/>
        <end position="10"/>
    </location>
</feature>
<keyword evidence="13" id="KW-0695">RNA-directed DNA polymerase</keyword>
<dbReference type="Pfam" id="PF17917">
    <property type="entry name" value="RT_RNaseH"/>
    <property type="match status" value="1"/>
</dbReference>
<dbReference type="Pfam" id="PF00665">
    <property type="entry name" value="rve"/>
    <property type="match status" value="1"/>
</dbReference>
<keyword evidence="16" id="KW-0233">DNA recombination</keyword>
<dbReference type="EMBL" id="ML240638">
    <property type="protein sequence ID" value="TKS65328.1"/>
    <property type="molecule type" value="Genomic_DNA"/>
</dbReference>
<dbReference type="CDD" id="cd09274">
    <property type="entry name" value="RNase_HI_RT_Ty3"/>
    <property type="match status" value="1"/>
</dbReference>
<dbReference type="EC" id="3.1.26.4" evidence="2"/>
<dbReference type="InterPro" id="IPR012337">
    <property type="entry name" value="RNaseH-like_sf"/>
</dbReference>
<dbReference type="InterPro" id="IPR041373">
    <property type="entry name" value="RT_RNaseH"/>
</dbReference>
<dbReference type="SUPFAM" id="SSF47353">
    <property type="entry name" value="Retrovirus capsid dimerization domain-like"/>
    <property type="match status" value="1"/>
</dbReference>
<gene>
    <name evidence="22" type="ORF">D9C73_028310</name>
</gene>
<evidence type="ECO:0000256" key="9">
    <source>
        <dbReference type="ARBA" id="ARBA00022759"/>
    </source>
</evidence>
<dbReference type="Proteomes" id="UP000298787">
    <property type="component" value="Unassembled WGS sequence"/>
</dbReference>
<feature type="compositionally biased region" description="Basic and acidic residues" evidence="18">
    <location>
        <begin position="49"/>
        <end position="66"/>
    </location>
</feature>
<evidence type="ECO:0000256" key="14">
    <source>
        <dbReference type="ARBA" id="ARBA00022932"/>
    </source>
</evidence>
<dbReference type="SUPFAM" id="SSF56672">
    <property type="entry name" value="DNA/RNA polymerases"/>
    <property type="match status" value="1"/>
</dbReference>
<sequence length="1219" mass="140481">MPRPAKKNDQEEPDEGPSGACAPGTRTEKPEDKLDELAGLVKSLMQAQVERDQQREKESSRQEQRWRRMQHQVSQIQQQVGMMTDEQRTELDTMEESYHPQRRDDGRDDNDGDFDDPDEMMSQASGGYRPQRDPKLLPLSPDDDIEHFLTTFERMARVCHWPKDGWAVRLVPLLTGKARSAYVLMDVKDSEKYDKVRAAILAKYEITPDTYRRRFRSLKIEPGETPQELYVRLKDLFCKWVKPEKATVKELSETIILEQFLRMVHPELEIWIREHDPGTAEEAARLAEVFTSARRGSRAATFGWENRQAQSNLSTLQKQDGTLKQWFEKVTEVEGVQQNNPSCLDDATYIVENGLLYQRNGKTKTLALPQQFRQRVMEMGHSIPWAGHMAFQKTLNRIGSRFAWPGMYTQVSQFCASCEVCQLTSAKGVTRAHLQSLPIIDTPFERIGMDIVGPLEKSSSGHRYILVLCDYATRYPEAFPLRSFKARQVADCLLHLFSRVGIPKEILTDCGTNFLSKLLQQVYQVLGVKGIKTTPYHPQTDGLVERYNRTLKSMLRKFVSHTGADWDRWLPYLLFAYREVPQASTGFSPFELLYGRQVRGPLDLLRDYWESSKPEGENVVAYVVKMRERLEEMTALAHEHMASAQQNQKAWYDRKARERVFEPGQKVLLLLPTSESKLLTKWHGPYEVSKRVGKVTYELFMPDKVKKYQTFHVNLLKEFQVCPEPVHQQLLVRAVQEEDTVAKFFPVTTTAAEGPEVDLSHLSLTQQAEVKPLLDPELFRETPGFTSLVQHKIRLKGDAPVRQKSYRIPERLIPLLQKEIKLMMELGIIEVSCSEWCSPIVLVPKKDGSLRFCIDFRYLNAVSNFDPYPMPRIDDLVERVGRAQYITTLDLSKGYWQVALAPEAREMTAFRTPFGMYQFKVMPFGLQGAPATFQRLMDHVLRDLSDFAAAYLDDVVIFSQSWEMHKVHLQQVLQKLQAAGLTINPHKCAVAQREVEYLGYIIGFGQIKPQLGKVEAIKSFPVPTTKRKLRGFLGLVGWYRKFVPHFADRAVVLNDLTKASAPSRVHWTDKCDRAFRDLKEAICTYPVLQSPDFEKPFILQTDASGVGLGAVLLQEVEGERRPVVFLSRKLLDRETRYSTVEKECLAMKWAIDTLRYYLLGRHFFLETDHRALQWLHRMRDANMRIAGWYLALQPYDFTVNYRSGKSNVVADCLSRMSED</sequence>
<evidence type="ECO:0000256" key="15">
    <source>
        <dbReference type="ARBA" id="ARBA00023125"/>
    </source>
</evidence>
<dbReference type="Gene3D" id="3.10.20.370">
    <property type="match status" value="1"/>
</dbReference>
<dbReference type="GO" id="GO:0006508">
    <property type="term" value="P:proteolysis"/>
    <property type="evidence" value="ECO:0007669"/>
    <property type="project" value="UniProtKB-KW"/>
</dbReference>
<keyword evidence="4" id="KW-0808">Transferase</keyword>
<dbReference type="GO" id="GO:0003677">
    <property type="term" value="F:DNA binding"/>
    <property type="evidence" value="ECO:0007669"/>
    <property type="project" value="UniProtKB-KW"/>
</dbReference>
<evidence type="ECO:0000256" key="12">
    <source>
        <dbReference type="ARBA" id="ARBA00022908"/>
    </source>
</evidence>
<comment type="similarity">
    <text evidence="1">Belongs to the beta type-B retroviral polymerase family. HERV class-II K(HML-2) pol subfamily.</text>
</comment>
<dbReference type="InterPro" id="IPR036397">
    <property type="entry name" value="RNaseH_sf"/>
</dbReference>
<dbReference type="PANTHER" id="PTHR37984">
    <property type="entry name" value="PROTEIN CBG26694"/>
    <property type="match status" value="1"/>
</dbReference>
<keyword evidence="12" id="KW-0229">DNA integration</keyword>
<feature type="compositionally biased region" description="Basic and acidic residues" evidence="18">
    <location>
        <begin position="85"/>
        <end position="106"/>
    </location>
</feature>
<dbReference type="Gene3D" id="3.10.10.10">
    <property type="entry name" value="HIV Type 1 Reverse Transcriptase, subunit A, domain 1"/>
    <property type="match status" value="1"/>
</dbReference>
<reference evidence="22 23" key="1">
    <citation type="submission" date="2019-01" db="EMBL/GenBank/DDBJ databases">
        <title>Genome Assembly of Collichthys lucidus.</title>
        <authorList>
            <person name="Cai M."/>
            <person name="Xiao S."/>
        </authorList>
    </citation>
    <scope>NUCLEOTIDE SEQUENCE [LARGE SCALE GENOMIC DNA]</scope>
    <source>
        <strain evidence="22">JT15FE1705JMU</strain>
        <tissue evidence="22">Muscle</tissue>
    </source>
</reference>
<keyword evidence="9" id="KW-0255">Endonuclease</keyword>
<feature type="region of interest" description="Disordered" evidence="18">
    <location>
        <begin position="1"/>
        <end position="136"/>
    </location>
</feature>
<dbReference type="InterPro" id="IPR041588">
    <property type="entry name" value="Integrase_H2C2"/>
</dbReference>
<evidence type="ECO:0000313" key="22">
    <source>
        <dbReference type="EMBL" id="TKS65328.1"/>
    </source>
</evidence>
<proteinExistence type="inferred from homology"/>
<evidence type="ECO:0000313" key="23">
    <source>
        <dbReference type="Proteomes" id="UP000298787"/>
    </source>
</evidence>
<evidence type="ECO:0000259" key="21">
    <source>
        <dbReference type="PROSITE" id="PS50994"/>
    </source>
</evidence>
<evidence type="ECO:0000259" key="20">
    <source>
        <dbReference type="PROSITE" id="PS50878"/>
    </source>
</evidence>
<dbReference type="InterPro" id="IPR050951">
    <property type="entry name" value="Retrovirus_Pol_polyprotein"/>
</dbReference>
<keyword evidence="10" id="KW-0378">Hydrolase</keyword>
<dbReference type="InterPro" id="IPR000477">
    <property type="entry name" value="RT_dom"/>
</dbReference>
<dbReference type="Gene3D" id="1.10.340.70">
    <property type="match status" value="1"/>
</dbReference>
<dbReference type="PROSITE" id="PS50994">
    <property type="entry name" value="INTEGRASE"/>
    <property type="match status" value="1"/>
</dbReference>
<dbReference type="InterPro" id="IPR043128">
    <property type="entry name" value="Rev_trsase/Diguanyl_cyclase"/>
</dbReference>
<dbReference type="InterPro" id="IPR001584">
    <property type="entry name" value="Integrase_cat-core"/>
</dbReference>
<dbReference type="FunFam" id="3.30.70.270:FF:000020">
    <property type="entry name" value="Transposon Tf2-6 polyprotein-like Protein"/>
    <property type="match status" value="1"/>
</dbReference>
<dbReference type="GO" id="GO:0006310">
    <property type="term" value="P:DNA recombination"/>
    <property type="evidence" value="ECO:0007669"/>
    <property type="project" value="UniProtKB-KW"/>
</dbReference>
<evidence type="ECO:0000256" key="8">
    <source>
        <dbReference type="ARBA" id="ARBA00022750"/>
    </source>
</evidence>
<keyword evidence="23" id="KW-1185">Reference proteome</keyword>
<dbReference type="CDD" id="cd01647">
    <property type="entry name" value="RT_LTR"/>
    <property type="match status" value="1"/>
</dbReference>
<feature type="domain" description="Integrase catalytic" evidence="21">
    <location>
        <begin position="439"/>
        <end position="597"/>
    </location>
</feature>
<name>A0A4U5TVV9_COLLU</name>
<keyword evidence="6" id="KW-0540">Nuclease</keyword>
<dbReference type="InterPro" id="IPR043502">
    <property type="entry name" value="DNA/RNA_pol_sf"/>
</dbReference>
<keyword evidence="3" id="KW-0645">Protease</keyword>
<dbReference type="InterPro" id="IPR003309">
    <property type="entry name" value="SCAN_dom"/>
</dbReference>
<evidence type="ECO:0000256" key="11">
    <source>
        <dbReference type="ARBA" id="ARBA00022842"/>
    </source>
</evidence>
<feature type="compositionally biased region" description="Acidic residues" evidence="18">
    <location>
        <begin position="107"/>
        <end position="119"/>
    </location>
</feature>
<organism evidence="22 23">
    <name type="scientific">Collichthys lucidus</name>
    <name type="common">Big head croaker</name>
    <name type="synonym">Sciaena lucida</name>
    <dbReference type="NCBI Taxonomy" id="240159"/>
    <lineage>
        <taxon>Eukaryota</taxon>
        <taxon>Metazoa</taxon>
        <taxon>Chordata</taxon>
        <taxon>Craniata</taxon>
        <taxon>Vertebrata</taxon>
        <taxon>Euteleostomi</taxon>
        <taxon>Actinopterygii</taxon>
        <taxon>Neopterygii</taxon>
        <taxon>Teleostei</taxon>
        <taxon>Neoteleostei</taxon>
        <taxon>Acanthomorphata</taxon>
        <taxon>Eupercaria</taxon>
        <taxon>Sciaenidae</taxon>
        <taxon>Collichthys</taxon>
    </lineage>
</organism>
<evidence type="ECO:0000256" key="16">
    <source>
        <dbReference type="ARBA" id="ARBA00023172"/>
    </source>
</evidence>
<dbReference type="GO" id="GO:0015074">
    <property type="term" value="P:DNA integration"/>
    <property type="evidence" value="ECO:0007669"/>
    <property type="project" value="UniProtKB-KW"/>
</dbReference>
<dbReference type="Pfam" id="PF24626">
    <property type="entry name" value="SH3_Tf2-1"/>
    <property type="match status" value="1"/>
</dbReference>
<evidence type="ECO:0000256" key="3">
    <source>
        <dbReference type="ARBA" id="ARBA00022670"/>
    </source>
</evidence>
<dbReference type="FunFam" id="3.10.20.370:FF:000001">
    <property type="entry name" value="Retrovirus-related Pol polyprotein from transposon 17.6-like protein"/>
    <property type="match status" value="1"/>
</dbReference>
<keyword evidence="11" id="KW-0460">Magnesium</keyword>